<dbReference type="InterPro" id="IPR016187">
    <property type="entry name" value="CTDL_fold"/>
</dbReference>
<dbReference type="Pfam" id="PF00059">
    <property type="entry name" value="Lectin_C"/>
    <property type="match status" value="1"/>
</dbReference>
<dbReference type="InterPro" id="IPR001304">
    <property type="entry name" value="C-type_lectin-like"/>
</dbReference>
<accession>A0A2G9UEP4</accession>
<sequence>MMVFLCTFFPALEAIDPNTIRRAKDGLWVGLPDVNEEEASILKLVKAKTAFSGSTLSYEKAEEFCNKDGANLASIHSNEEGQFIRGHYHRSYALIL</sequence>
<keyword evidence="3" id="KW-1185">Reference proteome</keyword>
<dbReference type="AlphaFoldDB" id="A0A2G9UEP4"/>
<evidence type="ECO:0000313" key="2">
    <source>
        <dbReference type="EMBL" id="PIO68718.1"/>
    </source>
</evidence>
<dbReference type="SUPFAM" id="SSF56436">
    <property type="entry name" value="C-type lectin-like"/>
    <property type="match status" value="1"/>
</dbReference>
<dbReference type="CDD" id="cd00037">
    <property type="entry name" value="CLECT"/>
    <property type="match status" value="1"/>
</dbReference>
<dbReference type="Gene3D" id="3.10.100.10">
    <property type="entry name" value="Mannose-Binding Protein A, subunit A"/>
    <property type="match status" value="1"/>
</dbReference>
<dbReference type="OrthoDB" id="441660at2759"/>
<organism evidence="2 3">
    <name type="scientific">Teladorsagia circumcincta</name>
    <name type="common">Brown stomach worm</name>
    <name type="synonym">Ostertagia circumcincta</name>
    <dbReference type="NCBI Taxonomy" id="45464"/>
    <lineage>
        <taxon>Eukaryota</taxon>
        <taxon>Metazoa</taxon>
        <taxon>Ecdysozoa</taxon>
        <taxon>Nematoda</taxon>
        <taxon>Chromadorea</taxon>
        <taxon>Rhabditida</taxon>
        <taxon>Rhabditina</taxon>
        <taxon>Rhabditomorpha</taxon>
        <taxon>Strongyloidea</taxon>
        <taxon>Trichostrongylidae</taxon>
        <taxon>Teladorsagia</taxon>
    </lineage>
</organism>
<name>A0A2G9UEP4_TELCI</name>
<dbReference type="Proteomes" id="UP000230423">
    <property type="component" value="Unassembled WGS sequence"/>
</dbReference>
<dbReference type="InterPro" id="IPR016186">
    <property type="entry name" value="C-type_lectin-like/link_sf"/>
</dbReference>
<feature type="domain" description="C-type lectin" evidence="1">
    <location>
        <begin position="55"/>
        <end position="90"/>
    </location>
</feature>
<evidence type="ECO:0000313" key="3">
    <source>
        <dbReference type="Proteomes" id="UP000230423"/>
    </source>
</evidence>
<dbReference type="EMBL" id="KZ346962">
    <property type="protein sequence ID" value="PIO68718.1"/>
    <property type="molecule type" value="Genomic_DNA"/>
</dbReference>
<evidence type="ECO:0000259" key="1">
    <source>
        <dbReference type="Pfam" id="PF00059"/>
    </source>
</evidence>
<gene>
    <name evidence="2" type="ORF">TELCIR_09482</name>
</gene>
<proteinExistence type="predicted"/>
<reference evidence="2 3" key="1">
    <citation type="submission" date="2015-09" db="EMBL/GenBank/DDBJ databases">
        <title>Draft genome of the parasitic nematode Teladorsagia circumcincta isolate WARC Sus (inbred).</title>
        <authorList>
            <person name="Mitreva M."/>
        </authorList>
    </citation>
    <scope>NUCLEOTIDE SEQUENCE [LARGE SCALE GENOMIC DNA]</scope>
    <source>
        <strain evidence="2 3">S</strain>
    </source>
</reference>
<protein>
    <recommendedName>
        <fullName evidence="1">C-type lectin domain-containing protein</fullName>
    </recommendedName>
</protein>